<organism evidence="24 25">
    <name type="scientific">Oceanodroma tethys</name>
    <name type="common">Wedge-rumped storm-petrel</name>
    <name type="synonym">Hydrobates tethys</name>
    <dbReference type="NCBI Taxonomy" id="79633"/>
    <lineage>
        <taxon>Eukaryota</taxon>
        <taxon>Metazoa</taxon>
        <taxon>Chordata</taxon>
        <taxon>Craniata</taxon>
        <taxon>Vertebrata</taxon>
        <taxon>Euteleostomi</taxon>
        <taxon>Archelosauria</taxon>
        <taxon>Archosauria</taxon>
        <taxon>Dinosauria</taxon>
        <taxon>Saurischia</taxon>
        <taxon>Theropoda</taxon>
        <taxon>Coelurosauria</taxon>
        <taxon>Aves</taxon>
        <taxon>Neognathae</taxon>
        <taxon>Neoaves</taxon>
        <taxon>Aequornithes</taxon>
        <taxon>Procellariiformes</taxon>
        <taxon>Hydrobatidae</taxon>
        <taxon>Oceanodroma</taxon>
    </lineage>
</organism>
<dbReference type="FunFam" id="3.40.50.300:FF:002276">
    <property type="entry name" value="Torsin, putative"/>
    <property type="match status" value="1"/>
</dbReference>
<keyword evidence="7 22" id="KW-0732">Signal</keyword>
<comment type="subunit">
    <text evidence="18">Homohexamer. Interacts with TOR1B; the interaction may be specific of neural tissues. Interacts (ATP-bound) with TOR1AIP1 and TOR1AIP2; the interactions induce ATPase activity. Interacts with KLHL14; preferentially when ATP-free. Interacts with KLC1 (via TPR repeats); the interaction associates TOR1A with the kinesin oligomeric complex. Interacts with COPS4; the interaction associates TOR1A with the CSN complex. Interacts with SNAPIN; the interaction is direct and associates SNAPIN with the CSN complex. Interacts with STON2. Interacts (ATP-bound) with SYNE3 (via KASH domain); the interaction is required for SYNE3 nuclear envelope localization. Interacts with VIM; the interaction associates TOR1A with the cytoskeleton. Interacts with PLEC. Interacts (ATP-bound) with SLC6A3; regulates SLC6A3 transport to the plasma membrane.</text>
</comment>
<evidence type="ECO:0000256" key="6">
    <source>
        <dbReference type="ARBA" id="ARBA00013611"/>
    </source>
</evidence>
<evidence type="ECO:0000256" key="2">
    <source>
        <dbReference type="ARBA" id="ARBA00004319"/>
    </source>
</evidence>
<keyword evidence="11" id="KW-0067">ATP-binding</keyword>
<dbReference type="SUPFAM" id="SSF52540">
    <property type="entry name" value="P-loop containing nucleoside triphosphate hydrolases"/>
    <property type="match status" value="1"/>
</dbReference>
<dbReference type="GO" id="GO:0071763">
    <property type="term" value="P:nuclear membrane organization"/>
    <property type="evidence" value="ECO:0007669"/>
    <property type="project" value="TreeGrafter"/>
</dbReference>
<evidence type="ECO:0000256" key="17">
    <source>
        <dbReference type="ARBA" id="ARBA00023329"/>
    </source>
</evidence>
<evidence type="ECO:0000256" key="16">
    <source>
        <dbReference type="ARBA" id="ARBA00023273"/>
    </source>
</evidence>
<keyword evidence="25" id="KW-1185">Reference proteome</keyword>
<evidence type="ECO:0000256" key="3">
    <source>
        <dbReference type="ARBA" id="ARBA00004617"/>
    </source>
</evidence>
<keyword evidence="10" id="KW-0256">Endoplasmic reticulum</keyword>
<keyword evidence="17" id="KW-0968">Cytoplasmic vesicle</keyword>
<evidence type="ECO:0000259" key="23">
    <source>
        <dbReference type="Pfam" id="PF21376"/>
    </source>
</evidence>
<dbReference type="Pfam" id="PF21376">
    <property type="entry name" value="TOR1A_C"/>
    <property type="match status" value="1"/>
</dbReference>
<keyword evidence="14" id="KW-0325">Glycoprotein</keyword>
<dbReference type="GO" id="GO:0045202">
    <property type="term" value="C:synapse"/>
    <property type="evidence" value="ECO:0007669"/>
    <property type="project" value="UniProtKB-SubCell"/>
</dbReference>
<evidence type="ECO:0000256" key="21">
    <source>
        <dbReference type="ARBA" id="ARBA00049360"/>
    </source>
</evidence>
<dbReference type="PANTHER" id="PTHR10760:SF15">
    <property type="entry name" value="TORSIN-1A"/>
    <property type="match status" value="1"/>
</dbReference>
<evidence type="ECO:0000313" key="24">
    <source>
        <dbReference type="EMBL" id="NXH67719.1"/>
    </source>
</evidence>
<dbReference type="GO" id="GO:0031965">
    <property type="term" value="C:nuclear membrane"/>
    <property type="evidence" value="ECO:0007669"/>
    <property type="project" value="UniProtKB-SubCell"/>
</dbReference>
<keyword evidence="13" id="KW-0472">Membrane</keyword>
<comment type="similarity">
    <text evidence="5">Belongs to the ClpA/ClpB family. Torsin subfamily.</text>
</comment>
<evidence type="ECO:0000256" key="22">
    <source>
        <dbReference type="SAM" id="SignalP"/>
    </source>
</evidence>
<dbReference type="GO" id="GO:0005788">
    <property type="term" value="C:endoplasmic reticulum lumen"/>
    <property type="evidence" value="ECO:0007669"/>
    <property type="project" value="UniProtKB-SubCell"/>
</dbReference>
<dbReference type="EMBL" id="VWZR01003115">
    <property type="protein sequence ID" value="NXH67719.1"/>
    <property type="molecule type" value="Genomic_DNA"/>
</dbReference>
<dbReference type="GO" id="GO:0019894">
    <property type="term" value="F:kinesin binding"/>
    <property type="evidence" value="ECO:0007669"/>
    <property type="project" value="TreeGrafter"/>
</dbReference>
<keyword evidence="15" id="KW-0539">Nucleus</keyword>
<dbReference type="GO" id="GO:0016887">
    <property type="term" value="F:ATP hydrolysis activity"/>
    <property type="evidence" value="ECO:0007669"/>
    <property type="project" value="InterPro"/>
</dbReference>
<evidence type="ECO:0000256" key="4">
    <source>
        <dbReference type="ARBA" id="ARBA00004624"/>
    </source>
</evidence>
<evidence type="ECO:0000256" key="19">
    <source>
        <dbReference type="ARBA" id="ARBA00033320"/>
    </source>
</evidence>
<dbReference type="AlphaFoldDB" id="A0A7K9LY92"/>
<feature type="non-terminal residue" evidence="24">
    <location>
        <position position="1"/>
    </location>
</feature>
<sequence>MKLPNAAVFFILVPTLTPALDPLSTSILIGGAAVTWELLSAHSWLKCSLLECCSMKDTLNLPAIKMDLERKVFGQDLAVQIVLRALSTSMYSKWPRKPLVMSFHGWTGTGKSFVSSIIAENLYQPNIPRRRFVHHFSTVLHFPHLSHVHLYKEQLQNWIRGNVSACPRSLFIFSEMDQMPHGLIDSIMPFLGYRAEIDGVYYGKAIFLFLNNAGGEKITEIALDYWKRLKRREDIPVKKLQSLLSEEIFGNRNSGFFHSQLIQKNLIDYFVPFLPLEYTHVRECVREELRLQGHPEDEDLIAEIALAMMDYPSEERLYSSKGCKTAASRVTLS</sequence>
<evidence type="ECO:0000256" key="13">
    <source>
        <dbReference type="ARBA" id="ARBA00023136"/>
    </source>
</evidence>
<name>A0A7K9LY92_OCETE</name>
<dbReference type="GO" id="GO:0030659">
    <property type="term" value="C:cytoplasmic vesicle membrane"/>
    <property type="evidence" value="ECO:0007669"/>
    <property type="project" value="UniProtKB-SubCell"/>
</dbReference>
<protein>
    <recommendedName>
        <fullName evidence="6">Torsin-1A</fullName>
    </recommendedName>
    <alternativeName>
        <fullName evidence="19">Dystonia 1 protein</fullName>
    </alternativeName>
</protein>
<proteinExistence type="inferred from homology"/>
<comment type="subcellular location">
    <subcellularLocation>
        <location evidence="4">Cell projection</location>
        <location evidence="4">Growth cone</location>
    </subcellularLocation>
    <subcellularLocation>
        <location evidence="1">Cytoplasmic vesicle membrane</location>
    </subcellularLocation>
    <subcellularLocation>
        <location evidence="2">Endoplasmic reticulum lumen</location>
    </subcellularLocation>
    <subcellularLocation>
        <location evidence="3">Nucleus membrane</location>
        <topology evidence="3">Peripheral membrane protein</topology>
    </subcellularLocation>
    <subcellularLocation>
        <location evidence="20">Synapse</location>
    </subcellularLocation>
</comment>
<evidence type="ECO:0000256" key="8">
    <source>
        <dbReference type="ARBA" id="ARBA00022741"/>
    </source>
</evidence>
<dbReference type="Gene3D" id="3.40.50.300">
    <property type="entry name" value="P-loop containing nucleotide triphosphate hydrolases"/>
    <property type="match status" value="1"/>
</dbReference>
<feature type="signal peptide" evidence="22">
    <location>
        <begin position="1"/>
        <end position="19"/>
    </location>
</feature>
<evidence type="ECO:0000256" key="20">
    <source>
        <dbReference type="ARBA" id="ARBA00034103"/>
    </source>
</evidence>
<keyword evidence="9" id="KW-0378">Hydrolase</keyword>
<dbReference type="Pfam" id="PF06309">
    <property type="entry name" value="Torsin"/>
    <property type="match status" value="1"/>
</dbReference>
<keyword evidence="8" id="KW-0547">Nucleotide-binding</keyword>
<evidence type="ECO:0000256" key="15">
    <source>
        <dbReference type="ARBA" id="ARBA00023242"/>
    </source>
</evidence>
<evidence type="ECO:0000256" key="5">
    <source>
        <dbReference type="ARBA" id="ARBA00006235"/>
    </source>
</evidence>
<dbReference type="GO" id="GO:0005524">
    <property type="term" value="F:ATP binding"/>
    <property type="evidence" value="ECO:0007669"/>
    <property type="project" value="UniProtKB-KW"/>
</dbReference>
<dbReference type="PANTHER" id="PTHR10760">
    <property type="entry name" value="TORSIN"/>
    <property type="match status" value="1"/>
</dbReference>
<keyword evidence="16" id="KW-0966">Cell projection</keyword>
<dbReference type="InterPro" id="IPR027417">
    <property type="entry name" value="P-loop_NTPase"/>
</dbReference>
<evidence type="ECO:0000256" key="10">
    <source>
        <dbReference type="ARBA" id="ARBA00022824"/>
    </source>
</evidence>
<dbReference type="InterPro" id="IPR010448">
    <property type="entry name" value="Torsin"/>
</dbReference>
<dbReference type="GO" id="GO:0034504">
    <property type="term" value="P:protein localization to nucleus"/>
    <property type="evidence" value="ECO:0007669"/>
    <property type="project" value="TreeGrafter"/>
</dbReference>
<evidence type="ECO:0000256" key="14">
    <source>
        <dbReference type="ARBA" id="ARBA00023180"/>
    </source>
</evidence>
<gene>
    <name evidence="24" type="primary">Tor1a</name>
    <name evidence="24" type="ORF">HYDTET_R09261</name>
</gene>
<evidence type="ECO:0000256" key="7">
    <source>
        <dbReference type="ARBA" id="ARBA00022729"/>
    </source>
</evidence>
<evidence type="ECO:0000256" key="12">
    <source>
        <dbReference type="ARBA" id="ARBA00023018"/>
    </source>
</evidence>
<evidence type="ECO:0000256" key="9">
    <source>
        <dbReference type="ARBA" id="ARBA00022801"/>
    </source>
</evidence>
<feature type="chain" id="PRO_5029882292" description="Torsin-1A" evidence="22">
    <location>
        <begin position="20"/>
        <end position="333"/>
    </location>
</feature>
<dbReference type="Proteomes" id="UP000527232">
    <property type="component" value="Unassembled WGS sequence"/>
</dbReference>
<evidence type="ECO:0000256" key="18">
    <source>
        <dbReference type="ARBA" id="ARBA00025909"/>
    </source>
</evidence>
<dbReference type="OrthoDB" id="19623at2759"/>
<feature type="domain" description="Torsin-1A C-terminal" evidence="23">
    <location>
        <begin position="276"/>
        <end position="330"/>
    </location>
</feature>
<evidence type="ECO:0000256" key="11">
    <source>
        <dbReference type="ARBA" id="ARBA00022840"/>
    </source>
</evidence>
<comment type="catalytic activity">
    <reaction evidence="21">
        <text>ATP + H2O = ADP + phosphate + H(+)</text>
        <dbReference type="Rhea" id="RHEA:13065"/>
        <dbReference type="ChEBI" id="CHEBI:15377"/>
        <dbReference type="ChEBI" id="CHEBI:15378"/>
        <dbReference type="ChEBI" id="CHEBI:30616"/>
        <dbReference type="ChEBI" id="CHEBI:43474"/>
        <dbReference type="ChEBI" id="CHEBI:456216"/>
    </reaction>
</comment>
<dbReference type="InterPro" id="IPR049337">
    <property type="entry name" value="TOR1A_C"/>
</dbReference>
<feature type="non-terminal residue" evidence="24">
    <location>
        <position position="333"/>
    </location>
</feature>
<evidence type="ECO:0000256" key="1">
    <source>
        <dbReference type="ARBA" id="ARBA00004156"/>
    </source>
</evidence>
<comment type="caution">
    <text evidence="24">The sequence shown here is derived from an EMBL/GenBank/DDBJ whole genome shotgun (WGS) entry which is preliminary data.</text>
</comment>
<accession>A0A7K9LY92</accession>
<reference evidence="24 25" key="1">
    <citation type="submission" date="2019-09" db="EMBL/GenBank/DDBJ databases">
        <title>Bird 10,000 Genomes (B10K) Project - Family phase.</title>
        <authorList>
            <person name="Zhang G."/>
        </authorList>
    </citation>
    <scope>NUCLEOTIDE SEQUENCE [LARGE SCALE GENOMIC DNA]</scope>
    <source>
        <strain evidence="24">B10K-DU-001-32</strain>
        <tissue evidence="24">Muscle</tissue>
    </source>
</reference>
<dbReference type="GO" id="GO:0030426">
    <property type="term" value="C:growth cone"/>
    <property type="evidence" value="ECO:0007669"/>
    <property type="project" value="UniProtKB-SubCell"/>
</dbReference>
<keyword evidence="12" id="KW-0770">Synapse</keyword>
<evidence type="ECO:0000313" key="25">
    <source>
        <dbReference type="Proteomes" id="UP000527232"/>
    </source>
</evidence>